<protein>
    <submittedName>
        <fullName evidence="1">Uncharacterized protein</fullName>
    </submittedName>
</protein>
<name>U5C577_9BACT</name>
<dbReference type="EMBL" id="AWXR01000007">
    <property type="protein sequence ID" value="ERM84086.1"/>
    <property type="molecule type" value="Genomic_DNA"/>
</dbReference>
<proteinExistence type="predicted"/>
<dbReference type="Proteomes" id="UP000016843">
    <property type="component" value="Unassembled WGS sequence"/>
</dbReference>
<accession>U5C577</accession>
<keyword evidence="2" id="KW-1185">Reference proteome</keyword>
<evidence type="ECO:0000313" key="2">
    <source>
        <dbReference type="Proteomes" id="UP000016843"/>
    </source>
</evidence>
<reference evidence="1 2" key="1">
    <citation type="journal article" date="2013" name="Genome Announc.">
        <title>Draft Genome Sequence of the Psychrophilic and Alkaliphilic Rhodonellum psychrophilum Strain GCM71T.</title>
        <authorList>
            <person name="Hauptmann A.L."/>
            <person name="Glaring M.A."/>
            <person name="Hallin P.F."/>
            <person name="Prieme A."/>
            <person name="Stougaard P."/>
        </authorList>
    </citation>
    <scope>NUCLEOTIDE SEQUENCE [LARGE SCALE GENOMIC DNA]</scope>
    <source>
        <strain evidence="1 2">GCM71</strain>
    </source>
</reference>
<comment type="caution">
    <text evidence="1">The sequence shown here is derived from an EMBL/GenBank/DDBJ whole genome shotgun (WGS) entry which is preliminary data.</text>
</comment>
<organism evidence="1 2">
    <name type="scientific">Rhodonellum psychrophilum GCM71 = DSM 17998</name>
    <dbReference type="NCBI Taxonomy" id="1123057"/>
    <lineage>
        <taxon>Bacteria</taxon>
        <taxon>Pseudomonadati</taxon>
        <taxon>Bacteroidota</taxon>
        <taxon>Cytophagia</taxon>
        <taxon>Cytophagales</taxon>
        <taxon>Cytophagaceae</taxon>
        <taxon>Rhodonellum</taxon>
    </lineage>
</organism>
<gene>
    <name evidence="1" type="ORF">P872_00830</name>
</gene>
<evidence type="ECO:0000313" key="1">
    <source>
        <dbReference type="EMBL" id="ERM84086.1"/>
    </source>
</evidence>
<dbReference type="AlphaFoldDB" id="U5C577"/>
<sequence length="68" mass="8206">MKLNLPAKIGKLLLEVEKLKISAFKKVKRRLYRQNHLHKRRLHRPTSRIPKAYGILRFEKFNIFNLPV</sequence>